<proteinExistence type="predicted"/>
<accession>A0A433RPK6</accession>
<keyword evidence="2" id="KW-1185">Reference proteome</keyword>
<protein>
    <submittedName>
        <fullName evidence="1">Uncharacterized protein</fullName>
    </submittedName>
</protein>
<sequence length="60" mass="7046">MKYDAHQMNQLVKKHPELQKELKSLMKDMGLERHLAVKALYHSQVSDGGTYQTQYQDLNK</sequence>
<dbReference type="RefSeq" id="WP_126992046.1">
    <property type="nucleotide sequence ID" value="NZ_JTFC01000044.1"/>
</dbReference>
<dbReference type="Proteomes" id="UP000288623">
    <property type="component" value="Unassembled WGS sequence"/>
</dbReference>
<dbReference type="EMBL" id="JTFC01000044">
    <property type="protein sequence ID" value="RUS51955.1"/>
    <property type="molecule type" value="Genomic_DNA"/>
</dbReference>
<reference evidence="1 2" key="1">
    <citation type="submission" date="2014-11" db="EMBL/GenBank/DDBJ databases">
        <title>Genome sequence and analysis of novel Kurthia sp.</title>
        <authorList>
            <person name="Lawson J.N."/>
            <person name="Gonzalez J.E."/>
            <person name="Rinauldi L."/>
            <person name="Xuan Z."/>
            <person name="Firman A."/>
            <person name="Shaddox L."/>
            <person name="Trudeau A."/>
            <person name="Shah S."/>
            <person name="Reiman D."/>
        </authorList>
    </citation>
    <scope>NUCLEOTIDE SEQUENCE [LARGE SCALE GENOMIC DNA]</scope>
    <source>
        <strain evidence="1 2">3B1D</strain>
    </source>
</reference>
<evidence type="ECO:0000313" key="2">
    <source>
        <dbReference type="Proteomes" id="UP000288623"/>
    </source>
</evidence>
<comment type="caution">
    <text evidence="1">The sequence shown here is derived from an EMBL/GenBank/DDBJ whole genome shotgun (WGS) entry which is preliminary data.</text>
</comment>
<dbReference type="OrthoDB" id="2736476at2"/>
<name>A0A433RPK6_9BACL</name>
<organism evidence="1 2">
    <name type="scientific">Candidatus Kurthia intestinigallinarum</name>
    <dbReference type="NCBI Taxonomy" id="1562256"/>
    <lineage>
        <taxon>Bacteria</taxon>
        <taxon>Bacillati</taxon>
        <taxon>Bacillota</taxon>
        <taxon>Bacilli</taxon>
        <taxon>Bacillales</taxon>
        <taxon>Caryophanaceae</taxon>
        <taxon>Kurthia</taxon>
    </lineage>
</organism>
<evidence type="ECO:0000313" key="1">
    <source>
        <dbReference type="EMBL" id="RUS51955.1"/>
    </source>
</evidence>
<gene>
    <name evidence="1" type="ORF">QI30_18350</name>
</gene>
<dbReference type="AlphaFoldDB" id="A0A433RPK6"/>